<accession>A0A1Y2FT59</accession>
<keyword evidence="3" id="KW-1185">Reference proteome</keyword>
<evidence type="ECO:0000256" key="1">
    <source>
        <dbReference type="SAM" id="Phobius"/>
    </source>
</evidence>
<keyword evidence="1" id="KW-0472">Membrane</keyword>
<organism evidence="2 3">
    <name type="scientific">Neocallimastix californiae</name>
    <dbReference type="NCBI Taxonomy" id="1754190"/>
    <lineage>
        <taxon>Eukaryota</taxon>
        <taxon>Fungi</taxon>
        <taxon>Fungi incertae sedis</taxon>
        <taxon>Chytridiomycota</taxon>
        <taxon>Chytridiomycota incertae sedis</taxon>
        <taxon>Neocallimastigomycetes</taxon>
        <taxon>Neocallimastigales</taxon>
        <taxon>Neocallimastigaceae</taxon>
        <taxon>Neocallimastix</taxon>
    </lineage>
</organism>
<dbReference type="AlphaFoldDB" id="A0A1Y2FT59"/>
<protein>
    <submittedName>
        <fullName evidence="2">Uncharacterized protein</fullName>
    </submittedName>
</protein>
<evidence type="ECO:0000313" key="2">
    <source>
        <dbReference type="EMBL" id="ORY87183.1"/>
    </source>
</evidence>
<sequence>MLSSDHPISKPIESIFEIRNLVYIAGFGATGGAIAVAAAISALGAVANRSSYTRQISKDFFNNIATFNSIPNIKLFTLNGKVYDNENNSYDIKIEIDKANFHVKRNEFINNIVKNYNEALLADLKEENTKNNILKIDTETAIKISDALKNPIIYFKKVEDNLNPNDDKGIPSHIFNPPHMTDALLSFIIHIYDNYIDSENPSNFRNLNVEDKKSFYTIL</sequence>
<gene>
    <name evidence="2" type="ORF">LY90DRAFT_498429</name>
</gene>
<comment type="caution">
    <text evidence="2">The sequence shown here is derived from an EMBL/GenBank/DDBJ whole genome shotgun (WGS) entry which is preliminary data.</text>
</comment>
<evidence type="ECO:0000313" key="3">
    <source>
        <dbReference type="Proteomes" id="UP000193920"/>
    </source>
</evidence>
<keyword evidence="1" id="KW-1133">Transmembrane helix</keyword>
<keyword evidence="1" id="KW-0812">Transmembrane</keyword>
<dbReference type="Proteomes" id="UP000193920">
    <property type="component" value="Unassembled WGS sequence"/>
</dbReference>
<feature type="transmembrane region" description="Helical" evidence="1">
    <location>
        <begin position="21"/>
        <end position="47"/>
    </location>
</feature>
<proteinExistence type="predicted"/>
<dbReference type="EMBL" id="MCOG01000001">
    <property type="protein sequence ID" value="ORY87183.1"/>
    <property type="molecule type" value="Genomic_DNA"/>
</dbReference>
<name>A0A1Y2FT59_9FUNG</name>
<reference evidence="2 3" key="1">
    <citation type="submission" date="2016-08" db="EMBL/GenBank/DDBJ databases">
        <title>A Parts List for Fungal Cellulosomes Revealed by Comparative Genomics.</title>
        <authorList>
            <consortium name="DOE Joint Genome Institute"/>
            <person name="Haitjema C.H."/>
            <person name="Gilmore S.P."/>
            <person name="Henske J.K."/>
            <person name="Solomon K.V."/>
            <person name="De Groot R."/>
            <person name="Kuo A."/>
            <person name="Mondo S.J."/>
            <person name="Salamov A.A."/>
            <person name="Labutti K."/>
            <person name="Zhao Z."/>
            <person name="Chiniquy J."/>
            <person name="Barry K."/>
            <person name="Brewer H.M."/>
            <person name="Purvine S.O."/>
            <person name="Wright A.T."/>
            <person name="Boxma B."/>
            <person name="Van Alen T."/>
            <person name="Hackstein J.H."/>
            <person name="Baker S.E."/>
            <person name="Grigoriev I.V."/>
            <person name="O'Malley M.A."/>
        </authorList>
    </citation>
    <scope>NUCLEOTIDE SEQUENCE [LARGE SCALE GENOMIC DNA]</scope>
    <source>
        <strain evidence="2 3">G1</strain>
    </source>
</reference>